<dbReference type="NCBIfam" id="TIGR04183">
    <property type="entry name" value="Por_Secre_tail"/>
    <property type="match status" value="1"/>
</dbReference>
<dbReference type="InterPro" id="IPR017850">
    <property type="entry name" value="Alkaline_phosphatase_core_sf"/>
</dbReference>
<dbReference type="AlphaFoldDB" id="A0A239H0F9"/>
<comment type="similarity">
    <text evidence="1">Belongs to the sulfatase family.</text>
</comment>
<dbReference type="GO" id="GO:0004065">
    <property type="term" value="F:arylsulfatase activity"/>
    <property type="evidence" value="ECO:0007669"/>
    <property type="project" value="TreeGrafter"/>
</dbReference>
<evidence type="ECO:0000256" key="1">
    <source>
        <dbReference type="ARBA" id="ARBA00008779"/>
    </source>
</evidence>
<proteinExistence type="inferred from homology"/>
<dbReference type="InterPro" id="IPR050738">
    <property type="entry name" value="Sulfatase"/>
</dbReference>
<keyword evidence="8" id="KW-1185">Reference proteome</keyword>
<evidence type="ECO:0000256" key="3">
    <source>
        <dbReference type="ARBA" id="ARBA00022801"/>
    </source>
</evidence>
<protein>
    <submittedName>
        <fullName evidence="7">Por secretion system C-terminal sorting domain-containing protein</fullName>
    </submittedName>
</protein>
<dbReference type="Proteomes" id="UP000198393">
    <property type="component" value="Unassembled WGS sequence"/>
</dbReference>
<keyword evidence="2" id="KW-0479">Metal-binding</keyword>
<dbReference type="GO" id="GO:0046872">
    <property type="term" value="F:metal ion binding"/>
    <property type="evidence" value="ECO:0007669"/>
    <property type="project" value="UniProtKB-KW"/>
</dbReference>
<evidence type="ECO:0000256" key="4">
    <source>
        <dbReference type="ARBA" id="ARBA00022837"/>
    </source>
</evidence>
<dbReference type="Gene3D" id="2.60.40.3080">
    <property type="match status" value="1"/>
</dbReference>
<gene>
    <name evidence="7" type="ORF">SAMN05421640_1069</name>
</gene>
<dbReference type="EMBL" id="FZPD01000002">
    <property type="protein sequence ID" value="SNS74273.1"/>
    <property type="molecule type" value="Genomic_DNA"/>
</dbReference>
<keyword evidence="3" id="KW-0378">Hydrolase</keyword>
<evidence type="ECO:0000313" key="8">
    <source>
        <dbReference type="Proteomes" id="UP000198393"/>
    </source>
</evidence>
<name>A0A239H0F9_EKHLU</name>
<dbReference type="PANTHER" id="PTHR42693:SF33">
    <property type="entry name" value="ARYLSULFATASE"/>
    <property type="match status" value="1"/>
</dbReference>
<dbReference type="Pfam" id="PF18962">
    <property type="entry name" value="Por_Secre_tail"/>
    <property type="match status" value="1"/>
</dbReference>
<dbReference type="PANTHER" id="PTHR42693">
    <property type="entry name" value="ARYLSULFATASE FAMILY MEMBER"/>
    <property type="match status" value="1"/>
</dbReference>
<dbReference type="SUPFAM" id="SSF53649">
    <property type="entry name" value="Alkaline phosphatase-like"/>
    <property type="match status" value="1"/>
</dbReference>
<dbReference type="InterPro" id="IPR000917">
    <property type="entry name" value="Sulfatase_N"/>
</dbReference>
<dbReference type="Pfam" id="PF00884">
    <property type="entry name" value="Sulfatase"/>
    <property type="match status" value="1"/>
</dbReference>
<dbReference type="InterPro" id="IPR026444">
    <property type="entry name" value="Secre_tail"/>
</dbReference>
<dbReference type="Gene3D" id="3.40.720.10">
    <property type="entry name" value="Alkaline Phosphatase, subunit A"/>
    <property type="match status" value="1"/>
</dbReference>
<evidence type="ECO:0000313" key="7">
    <source>
        <dbReference type="EMBL" id="SNS74273.1"/>
    </source>
</evidence>
<dbReference type="InterPro" id="IPR024607">
    <property type="entry name" value="Sulfatase_CS"/>
</dbReference>
<feature type="domain" description="Sulfatase N-terminal" evidence="5">
    <location>
        <begin position="31"/>
        <end position="340"/>
    </location>
</feature>
<evidence type="ECO:0000259" key="6">
    <source>
        <dbReference type="Pfam" id="PF18962"/>
    </source>
</evidence>
<keyword evidence="4" id="KW-0106">Calcium</keyword>
<reference evidence="7 8" key="1">
    <citation type="submission" date="2017-06" db="EMBL/GenBank/DDBJ databases">
        <authorList>
            <person name="Kim H.J."/>
            <person name="Triplett B.A."/>
        </authorList>
    </citation>
    <scope>NUCLEOTIDE SEQUENCE [LARGE SCALE GENOMIC DNA]</scope>
    <source>
        <strain evidence="7 8">DSM 19307</strain>
    </source>
</reference>
<feature type="domain" description="Secretion system C-terminal sorting" evidence="6">
    <location>
        <begin position="481"/>
        <end position="552"/>
    </location>
</feature>
<organism evidence="7 8">
    <name type="scientific">Ekhidna lutea</name>
    <dbReference type="NCBI Taxonomy" id="447679"/>
    <lineage>
        <taxon>Bacteria</taxon>
        <taxon>Pseudomonadati</taxon>
        <taxon>Bacteroidota</taxon>
        <taxon>Cytophagia</taxon>
        <taxon>Cytophagales</taxon>
        <taxon>Reichenbachiellaceae</taxon>
        <taxon>Ekhidna</taxon>
    </lineage>
</organism>
<accession>A0A239H0F9</accession>
<evidence type="ECO:0000259" key="5">
    <source>
        <dbReference type="Pfam" id="PF00884"/>
    </source>
</evidence>
<dbReference type="PROSITE" id="PS00523">
    <property type="entry name" value="SULFATASE_1"/>
    <property type="match status" value="1"/>
</dbReference>
<evidence type="ECO:0000256" key="2">
    <source>
        <dbReference type="ARBA" id="ARBA00022723"/>
    </source>
</evidence>
<sequence>MVLICLKRIIISIPILIGVMVNNCYSQDAPPNVVILLIDDLGWGDFGFYGNPFNVTPNIDSICNHSLVYKKAYANSPVCSPSRAALITGKYPFNVGIRTAINDDHDKNMAKNQVDYLDPEIPNIYQIFASHGYTTGHFGKWHLGGTKDSPVLSEYGIDFYKSDQLHDPDYYIGKEIYGRNFRPTASSFLVDLSIDFLNNSSENPLLLNLWFSDVHAYLNPSQEQIDRLQLFDFYDQLTDKQKIYLAALHELDIQVGRLVKNIPDNTLLIITSDNGPETEAISKASHSAAGYVGNLRGKKRSLFEGGIRIPLIINWPEKISKGVNNFTEIAHIDLLPTLIDFVLSDSETDNGNFEFDGESMAESFFNQSFNREAPIYWEYGFPYHGNEINKSLPFAILNGKRKIFFDASYNEIQEYNLQSNPQENANIFDPKNCITLKLINESKEEFGSLLSQEGFFLENEWKRCNESVTSLDYEIEQNISIYPNPFEKEINVSFPENKLKEFELRISNAIGKIVFIENKAENMDNLKIDLSNLNQGLYFLEIRHQNGLKLIKLIKSNH</sequence>